<accession>A0A803MZA9</accession>
<dbReference type="PANTHER" id="PTHR34222:SF97">
    <property type="entry name" value="CATALYTIC REGION, PUTATIVE-RELATED"/>
    <property type="match status" value="1"/>
</dbReference>
<dbReference type="PANTHER" id="PTHR34222">
    <property type="entry name" value="GAG_PRE-INTEGRS DOMAIN-CONTAINING PROTEIN"/>
    <property type="match status" value="1"/>
</dbReference>
<sequence length="271" mass="30517">MVISWIHACLSDTIRKSVLFVNTARETWIQLEKRFSMTNGSRKYKLNKDLYNLKQNGSSINVYFTSMSSLWEEIDDMSSLPVVTESNAEIKSLLNAKSKYQEEQKLFQFLNGLDEQFGAMRSQLLMLTPLPTVDCACSMLQQEESQREVLLSSHIDHDVSAMYSRNTGHSGNPRNSANTRPQNFVTGDLRSATCSVCGIRGHTPDRCWKVVGYPSWHHKSKTIAVQHRPQDSKWGKSSPKLADVAQTSGLLGAPSSGNVILTQQQFDQLLR</sequence>
<evidence type="ECO:0000313" key="3">
    <source>
        <dbReference type="EnsemblPlants" id="AUR62037749-RA:cds"/>
    </source>
</evidence>
<organism evidence="3 4">
    <name type="scientific">Chenopodium quinoa</name>
    <name type="common">Quinoa</name>
    <dbReference type="NCBI Taxonomy" id="63459"/>
    <lineage>
        <taxon>Eukaryota</taxon>
        <taxon>Viridiplantae</taxon>
        <taxon>Streptophyta</taxon>
        <taxon>Embryophyta</taxon>
        <taxon>Tracheophyta</taxon>
        <taxon>Spermatophyta</taxon>
        <taxon>Magnoliopsida</taxon>
        <taxon>eudicotyledons</taxon>
        <taxon>Gunneridae</taxon>
        <taxon>Pentapetalae</taxon>
        <taxon>Caryophyllales</taxon>
        <taxon>Chenopodiaceae</taxon>
        <taxon>Chenopodioideae</taxon>
        <taxon>Atripliceae</taxon>
        <taxon>Chenopodium</taxon>
    </lineage>
</organism>
<name>A0A803MZA9_CHEQI</name>
<dbReference type="Proteomes" id="UP000596660">
    <property type="component" value="Unplaced"/>
</dbReference>
<dbReference type="Pfam" id="PF03732">
    <property type="entry name" value="Retrotrans_gag"/>
    <property type="match status" value="1"/>
</dbReference>
<feature type="domain" description="Retrotransposon gag" evidence="2">
    <location>
        <begin position="5"/>
        <end position="114"/>
    </location>
</feature>
<dbReference type="Gramene" id="AUR62037749-RA">
    <property type="protein sequence ID" value="AUR62037749-RA:cds"/>
    <property type="gene ID" value="AUR62037749"/>
</dbReference>
<protein>
    <recommendedName>
        <fullName evidence="2">Retrotransposon gag domain-containing protein</fullName>
    </recommendedName>
</protein>
<reference evidence="3" key="2">
    <citation type="submission" date="2021-03" db="UniProtKB">
        <authorList>
            <consortium name="EnsemblPlants"/>
        </authorList>
    </citation>
    <scope>IDENTIFICATION</scope>
</reference>
<evidence type="ECO:0000259" key="2">
    <source>
        <dbReference type="Pfam" id="PF03732"/>
    </source>
</evidence>
<dbReference type="InterPro" id="IPR005162">
    <property type="entry name" value="Retrotrans_gag_dom"/>
</dbReference>
<evidence type="ECO:0000256" key="1">
    <source>
        <dbReference type="SAM" id="MobiDB-lite"/>
    </source>
</evidence>
<dbReference type="AlphaFoldDB" id="A0A803MZA9"/>
<evidence type="ECO:0000313" key="4">
    <source>
        <dbReference type="Proteomes" id="UP000596660"/>
    </source>
</evidence>
<keyword evidence="4" id="KW-1185">Reference proteome</keyword>
<proteinExistence type="predicted"/>
<feature type="region of interest" description="Disordered" evidence="1">
    <location>
        <begin position="164"/>
        <end position="184"/>
    </location>
</feature>
<dbReference type="OMA" id="IEEWEIN"/>
<reference evidence="3" key="1">
    <citation type="journal article" date="2017" name="Nature">
        <title>The genome of Chenopodium quinoa.</title>
        <authorList>
            <person name="Jarvis D.E."/>
            <person name="Ho Y.S."/>
            <person name="Lightfoot D.J."/>
            <person name="Schmoeckel S.M."/>
            <person name="Li B."/>
            <person name="Borm T.J.A."/>
            <person name="Ohyanagi H."/>
            <person name="Mineta K."/>
            <person name="Michell C.T."/>
            <person name="Saber N."/>
            <person name="Kharbatia N.M."/>
            <person name="Rupper R.R."/>
            <person name="Sharp A.R."/>
            <person name="Dally N."/>
            <person name="Boughton B.A."/>
            <person name="Woo Y.H."/>
            <person name="Gao G."/>
            <person name="Schijlen E.G.W.M."/>
            <person name="Guo X."/>
            <person name="Momin A.A."/>
            <person name="Negrao S."/>
            <person name="Al-Babili S."/>
            <person name="Gehring C."/>
            <person name="Roessner U."/>
            <person name="Jung C."/>
            <person name="Murphy K."/>
            <person name="Arold S.T."/>
            <person name="Gojobori T."/>
            <person name="van der Linden C.G."/>
            <person name="van Loo E.N."/>
            <person name="Jellen E.N."/>
            <person name="Maughan P.J."/>
            <person name="Tester M."/>
        </authorList>
    </citation>
    <scope>NUCLEOTIDE SEQUENCE [LARGE SCALE GENOMIC DNA]</scope>
    <source>
        <strain evidence="3">cv. PI 614886</strain>
    </source>
</reference>
<dbReference type="EnsemblPlants" id="AUR62037749-RA">
    <property type="protein sequence ID" value="AUR62037749-RA:cds"/>
    <property type="gene ID" value="AUR62037749"/>
</dbReference>